<evidence type="ECO:0000256" key="3">
    <source>
        <dbReference type="ARBA" id="ARBA00022692"/>
    </source>
</evidence>
<evidence type="ECO:0000313" key="8">
    <source>
        <dbReference type="Proteomes" id="UP001465755"/>
    </source>
</evidence>
<feature type="transmembrane region" description="Helical" evidence="6">
    <location>
        <begin position="325"/>
        <end position="344"/>
    </location>
</feature>
<feature type="transmembrane region" description="Helical" evidence="6">
    <location>
        <begin position="364"/>
        <end position="391"/>
    </location>
</feature>
<comment type="caution">
    <text evidence="7">The sequence shown here is derived from an EMBL/GenBank/DDBJ whole genome shotgun (WGS) entry which is preliminary data.</text>
</comment>
<dbReference type="GO" id="GO:0022857">
    <property type="term" value="F:transmembrane transporter activity"/>
    <property type="evidence" value="ECO:0007669"/>
    <property type="project" value="InterPro"/>
</dbReference>
<dbReference type="Pfam" id="PF13520">
    <property type="entry name" value="AA_permease_2"/>
    <property type="match status" value="1"/>
</dbReference>
<reference evidence="7 8" key="1">
    <citation type="journal article" date="2024" name="Nat. Commun.">
        <title>Phylogenomics reveals the evolutionary origins of lichenization in chlorophyte algae.</title>
        <authorList>
            <person name="Puginier C."/>
            <person name="Libourel C."/>
            <person name="Otte J."/>
            <person name="Skaloud P."/>
            <person name="Haon M."/>
            <person name="Grisel S."/>
            <person name="Petersen M."/>
            <person name="Berrin J.G."/>
            <person name="Delaux P.M."/>
            <person name="Dal Grande F."/>
            <person name="Keller J."/>
        </authorList>
    </citation>
    <scope>NUCLEOTIDE SEQUENCE [LARGE SCALE GENOMIC DNA]</scope>
    <source>
        <strain evidence="7 8">SAG 2036</strain>
    </source>
</reference>
<sequence>MESILMDSGEEKLRKFGYAQQFIREFTLLTNFSVSFSVMSIITGIMGSLGIAWNAGGPVSAIWGWVVASVVTMSVGLSMAEIVSACPNAGGPYFWASVLAGKHGPFFSWITGWFNLVGQVAITSSIVFSLATHLASMLLLSTGGAGTGIELTDAQFLGVYTGILVLSGIMNAFNTRIVAWLSGFSVVWHFASLIVIIIMIPTVAPKHQTASFVFTKFYDAAETKTGITSNAYLFLVGMLMSQYTITGYDASAHLAEETKGADIACSWAILMAIGASAVAGWAMLLALLFSIQDPTTLNDGSAGGYVAGQIFYDAFHSRFGSGGGGVVALSIPGVAMLLCGMASLTSNSRMIFGFARDRGLPIKLVASISPYTGTPVWAIVFALACAFVLGLPLLNSHVAYSAVVSISTIGLYISYAIPICCRLTFSRTSFERGPFHLGRFSEPVGWVAVFWVAFITAVFVLPTSYPVTPSTLNYSGVAVGILLVCVVTWWWSPIYGARDWYKGAKGAATSPLPCTALFEPRVLSFAQPSHLITSSACVAARMSPRTD</sequence>
<dbReference type="InterPro" id="IPR002293">
    <property type="entry name" value="AA/rel_permease1"/>
</dbReference>
<dbReference type="GO" id="GO:0006865">
    <property type="term" value="P:amino acid transport"/>
    <property type="evidence" value="ECO:0007669"/>
    <property type="project" value="InterPro"/>
</dbReference>
<organism evidence="7 8">
    <name type="scientific">Symbiochloris irregularis</name>
    <dbReference type="NCBI Taxonomy" id="706552"/>
    <lineage>
        <taxon>Eukaryota</taxon>
        <taxon>Viridiplantae</taxon>
        <taxon>Chlorophyta</taxon>
        <taxon>core chlorophytes</taxon>
        <taxon>Trebouxiophyceae</taxon>
        <taxon>Trebouxiales</taxon>
        <taxon>Trebouxiaceae</taxon>
        <taxon>Symbiochloris</taxon>
    </lineage>
</organism>
<evidence type="ECO:0008006" key="9">
    <source>
        <dbReference type="Google" id="ProtNLM"/>
    </source>
</evidence>
<dbReference type="PROSITE" id="PS00218">
    <property type="entry name" value="AMINO_ACID_PERMEASE_1"/>
    <property type="match status" value="1"/>
</dbReference>
<name>A0AAW1PF38_9CHLO</name>
<evidence type="ECO:0000256" key="4">
    <source>
        <dbReference type="ARBA" id="ARBA00022989"/>
    </source>
</evidence>
<keyword evidence="8" id="KW-1185">Reference proteome</keyword>
<evidence type="ECO:0000313" key="7">
    <source>
        <dbReference type="EMBL" id="KAK9806414.1"/>
    </source>
</evidence>
<feature type="transmembrane region" description="Helical" evidence="6">
    <location>
        <begin position="397"/>
        <end position="423"/>
    </location>
</feature>
<feature type="transmembrane region" description="Helical" evidence="6">
    <location>
        <begin position="179"/>
        <end position="200"/>
    </location>
</feature>
<feature type="transmembrane region" description="Helical" evidence="6">
    <location>
        <begin position="120"/>
        <end position="142"/>
    </location>
</feature>
<dbReference type="PANTHER" id="PTHR45649:SF26">
    <property type="entry name" value="OS04G0435100 PROTEIN"/>
    <property type="match status" value="1"/>
</dbReference>
<dbReference type="AlphaFoldDB" id="A0AAW1PF38"/>
<gene>
    <name evidence="7" type="ORF">WJX73_003539</name>
</gene>
<accession>A0AAW1PF38</accession>
<feature type="transmembrane region" description="Helical" evidence="6">
    <location>
        <begin position="92"/>
        <end position="114"/>
    </location>
</feature>
<evidence type="ECO:0000256" key="6">
    <source>
        <dbReference type="SAM" id="Phobius"/>
    </source>
</evidence>
<feature type="transmembrane region" description="Helical" evidence="6">
    <location>
        <begin position="267"/>
        <end position="291"/>
    </location>
</feature>
<feature type="transmembrane region" description="Helical" evidence="6">
    <location>
        <begin position="154"/>
        <end position="173"/>
    </location>
</feature>
<dbReference type="EMBL" id="JALJOQ010000038">
    <property type="protein sequence ID" value="KAK9806414.1"/>
    <property type="molecule type" value="Genomic_DNA"/>
</dbReference>
<comment type="subcellular location">
    <subcellularLocation>
        <location evidence="1">Membrane</location>
        <topology evidence="1">Multi-pass membrane protein</topology>
    </subcellularLocation>
</comment>
<dbReference type="GO" id="GO:0016020">
    <property type="term" value="C:membrane"/>
    <property type="evidence" value="ECO:0007669"/>
    <property type="project" value="UniProtKB-SubCell"/>
</dbReference>
<keyword evidence="5 6" id="KW-0472">Membrane</keyword>
<feature type="transmembrane region" description="Helical" evidence="6">
    <location>
        <begin position="471"/>
        <end position="492"/>
    </location>
</feature>
<dbReference type="PANTHER" id="PTHR45649">
    <property type="entry name" value="AMINO-ACID PERMEASE BAT1"/>
    <property type="match status" value="1"/>
</dbReference>
<dbReference type="PIRSF" id="PIRSF006060">
    <property type="entry name" value="AA_transporter"/>
    <property type="match status" value="1"/>
</dbReference>
<keyword evidence="4 6" id="KW-1133">Transmembrane helix</keyword>
<feature type="transmembrane region" description="Helical" evidence="6">
    <location>
        <begin position="32"/>
        <end position="56"/>
    </location>
</feature>
<dbReference type="InterPro" id="IPR004840">
    <property type="entry name" value="Amino_acid_permease_CS"/>
</dbReference>
<evidence type="ECO:0000256" key="5">
    <source>
        <dbReference type="ARBA" id="ARBA00023136"/>
    </source>
</evidence>
<keyword evidence="2" id="KW-0813">Transport</keyword>
<dbReference type="Proteomes" id="UP001465755">
    <property type="component" value="Unassembled WGS sequence"/>
</dbReference>
<evidence type="ECO:0000256" key="2">
    <source>
        <dbReference type="ARBA" id="ARBA00022448"/>
    </source>
</evidence>
<dbReference type="Gene3D" id="1.20.1740.10">
    <property type="entry name" value="Amino acid/polyamine transporter I"/>
    <property type="match status" value="1"/>
</dbReference>
<proteinExistence type="predicted"/>
<protein>
    <recommendedName>
        <fullName evidence="9">Amino acid transporter</fullName>
    </recommendedName>
</protein>
<evidence type="ECO:0000256" key="1">
    <source>
        <dbReference type="ARBA" id="ARBA00004141"/>
    </source>
</evidence>
<keyword evidence="3 6" id="KW-0812">Transmembrane</keyword>
<feature type="transmembrane region" description="Helical" evidence="6">
    <location>
        <begin position="62"/>
        <end position="80"/>
    </location>
</feature>
<feature type="transmembrane region" description="Helical" evidence="6">
    <location>
        <begin position="444"/>
        <end position="465"/>
    </location>
</feature>